<sequence>MTTRKDKRDDLSRLLVEFVGDSDIESHLAADSHNMVGSHGEPSNQFLDSRNLLTSPGRSPSAMAPRPPPGAGLMLADLADPKRYSALLSEPNSTQKRAGVVSG</sequence>
<name>A0ABQ9P6W6_9PEZI</name>
<feature type="compositionally biased region" description="Low complexity" evidence="1">
    <location>
        <begin position="55"/>
        <end position="64"/>
    </location>
</feature>
<proteinExistence type="predicted"/>
<evidence type="ECO:0000256" key="1">
    <source>
        <dbReference type="SAM" id="MobiDB-lite"/>
    </source>
</evidence>
<feature type="region of interest" description="Disordered" evidence="1">
    <location>
        <begin position="33"/>
        <end position="75"/>
    </location>
</feature>
<evidence type="ECO:0000313" key="3">
    <source>
        <dbReference type="Proteomes" id="UP001169217"/>
    </source>
</evidence>
<accession>A0ABQ9P6W6</accession>
<dbReference type="EMBL" id="JARUPT010001215">
    <property type="protein sequence ID" value="KAK0367611.1"/>
    <property type="molecule type" value="Genomic_DNA"/>
</dbReference>
<evidence type="ECO:0000313" key="2">
    <source>
        <dbReference type="EMBL" id="KAK0367611.1"/>
    </source>
</evidence>
<keyword evidence="3" id="KW-1185">Reference proteome</keyword>
<feature type="compositionally biased region" description="Polar residues" evidence="1">
    <location>
        <begin position="41"/>
        <end position="54"/>
    </location>
</feature>
<reference evidence="2" key="1">
    <citation type="submission" date="2023-04" db="EMBL/GenBank/DDBJ databases">
        <title>Colletotrichum limetticola genome sequence.</title>
        <authorList>
            <person name="Baroncelli R."/>
        </authorList>
    </citation>
    <scope>NUCLEOTIDE SEQUENCE</scope>
    <source>
        <strain evidence="2">KLA-Anderson</strain>
    </source>
</reference>
<organism evidence="2 3">
    <name type="scientific">Colletotrichum limetticola</name>
    <dbReference type="NCBI Taxonomy" id="1209924"/>
    <lineage>
        <taxon>Eukaryota</taxon>
        <taxon>Fungi</taxon>
        <taxon>Dikarya</taxon>
        <taxon>Ascomycota</taxon>
        <taxon>Pezizomycotina</taxon>
        <taxon>Sordariomycetes</taxon>
        <taxon>Hypocreomycetidae</taxon>
        <taxon>Glomerellales</taxon>
        <taxon>Glomerellaceae</taxon>
        <taxon>Colletotrichum</taxon>
        <taxon>Colletotrichum acutatum species complex</taxon>
    </lineage>
</organism>
<comment type="caution">
    <text evidence="2">The sequence shown here is derived from an EMBL/GenBank/DDBJ whole genome shotgun (WGS) entry which is preliminary data.</text>
</comment>
<dbReference type="Proteomes" id="UP001169217">
    <property type="component" value="Unassembled WGS sequence"/>
</dbReference>
<gene>
    <name evidence="2" type="ORF">CLIM01_15031</name>
</gene>
<protein>
    <submittedName>
        <fullName evidence="2">Uncharacterized protein</fullName>
    </submittedName>
</protein>